<evidence type="ECO:0000256" key="4">
    <source>
        <dbReference type="ARBA" id="ARBA00023136"/>
    </source>
</evidence>
<dbReference type="InterPro" id="IPR000832">
    <property type="entry name" value="GPCR_2_secretin-like"/>
</dbReference>
<dbReference type="Gene3D" id="1.20.1070.10">
    <property type="entry name" value="Rhodopsin 7-helix transmembrane proteins"/>
    <property type="match status" value="1"/>
</dbReference>
<dbReference type="InterPro" id="IPR050332">
    <property type="entry name" value="GPCR_2"/>
</dbReference>
<comment type="subcellular location">
    <subcellularLocation>
        <location evidence="1">Membrane</location>
        <topology evidence="1">Multi-pass membrane protein</topology>
    </subcellularLocation>
</comment>
<evidence type="ECO:0000313" key="7">
    <source>
        <dbReference type="EMBL" id="UYV75061.1"/>
    </source>
</evidence>
<feature type="transmembrane region" description="Helical" evidence="5">
    <location>
        <begin position="70"/>
        <end position="89"/>
    </location>
</feature>
<evidence type="ECO:0000313" key="8">
    <source>
        <dbReference type="Proteomes" id="UP001235939"/>
    </source>
</evidence>
<feature type="transmembrane region" description="Helical" evidence="5">
    <location>
        <begin position="369"/>
        <end position="387"/>
    </location>
</feature>
<sequence length="451" mass="51411">MKINLDMTRSYRNSNNCYNTQLTPDHIYPAILAALYMADIIPEEDIHTNKAPLLAGIFRTTIIDIYVSGYSTSVVALVISLVIFFYFNLNMQGGRNNGKTIVVQRTHEFKRLIETPEQILINLLTHSKALCELEATNGRLAAIGFVNDGNVLILWSKYIKCAPSHGNVVCRSLQCTRITLHKNLFLSFIVNNIMWIYWYTEIIPHPEVIQKSTTGCQVLHVVVHYFLVSNYFWMFCEGLYLHTLLVVAFVSESRLLKWFYLLGWGKCLLQCRLDLPTLMPYILSTRFCPKRFPAVIIAIYAGTRSNSTEDVKYCWMEESVYTWIISGPVCISMAINVVFLVNIVRVLWTKLKAVNSPDTHQTRQVPLKAARATLILIPLLGLHYILIPFRPENTSPLEAVYETLSAIGLCVSLLFCFFNGEVMTTLRKSAVKYCRDRYPSLVPHSTIPTAV</sequence>
<feature type="domain" description="G-protein coupled receptors family 2 profile 2" evidence="6">
    <location>
        <begin position="62"/>
        <end position="419"/>
    </location>
</feature>
<evidence type="ECO:0000256" key="1">
    <source>
        <dbReference type="ARBA" id="ARBA00004141"/>
    </source>
</evidence>
<dbReference type="PRINTS" id="PR00249">
    <property type="entry name" value="GPCRSECRETIN"/>
</dbReference>
<keyword evidence="4 5" id="KW-0472">Membrane</keyword>
<gene>
    <name evidence="7" type="ORF">LAZ67_12002269</name>
</gene>
<name>A0ABY6L451_9ARAC</name>
<protein>
    <submittedName>
        <fullName evidence="7">CALCRL</fullName>
    </submittedName>
</protein>
<keyword evidence="2 5" id="KW-0812">Transmembrane</keyword>
<dbReference type="EMBL" id="CP092874">
    <property type="protein sequence ID" value="UYV75061.1"/>
    <property type="molecule type" value="Genomic_DNA"/>
</dbReference>
<evidence type="ECO:0000259" key="6">
    <source>
        <dbReference type="PROSITE" id="PS50261"/>
    </source>
</evidence>
<proteinExistence type="predicted"/>
<feature type="transmembrane region" description="Helical" evidence="5">
    <location>
        <begin position="320"/>
        <end position="348"/>
    </location>
</feature>
<dbReference type="PROSITE" id="PS50261">
    <property type="entry name" value="G_PROTEIN_RECEP_F2_4"/>
    <property type="match status" value="1"/>
</dbReference>
<dbReference type="PANTHER" id="PTHR45620:SF32">
    <property type="entry name" value="DIURETIC HORMONE 31 RECEPTOR, ISOFORM C"/>
    <property type="match status" value="1"/>
</dbReference>
<dbReference type="PANTHER" id="PTHR45620">
    <property type="entry name" value="PDF RECEPTOR-LIKE PROTEIN-RELATED"/>
    <property type="match status" value="1"/>
</dbReference>
<feature type="transmembrane region" description="Helical" evidence="5">
    <location>
        <begin position="231"/>
        <end position="251"/>
    </location>
</feature>
<accession>A0ABY6L451</accession>
<organism evidence="7 8">
    <name type="scientific">Cordylochernes scorpioides</name>
    <dbReference type="NCBI Taxonomy" id="51811"/>
    <lineage>
        <taxon>Eukaryota</taxon>
        <taxon>Metazoa</taxon>
        <taxon>Ecdysozoa</taxon>
        <taxon>Arthropoda</taxon>
        <taxon>Chelicerata</taxon>
        <taxon>Arachnida</taxon>
        <taxon>Pseudoscorpiones</taxon>
        <taxon>Cheliferoidea</taxon>
        <taxon>Chernetidae</taxon>
        <taxon>Cordylochernes</taxon>
    </lineage>
</organism>
<reference evidence="7 8" key="1">
    <citation type="submission" date="2022-01" db="EMBL/GenBank/DDBJ databases">
        <title>A chromosomal length assembly of Cordylochernes scorpioides.</title>
        <authorList>
            <person name="Zeh D."/>
            <person name="Zeh J."/>
        </authorList>
    </citation>
    <scope>NUCLEOTIDE SEQUENCE [LARGE SCALE GENOMIC DNA]</scope>
    <source>
        <strain evidence="7">IN4F17</strain>
        <tissue evidence="7">Whole Body</tissue>
    </source>
</reference>
<evidence type="ECO:0000256" key="5">
    <source>
        <dbReference type="SAM" id="Phobius"/>
    </source>
</evidence>
<evidence type="ECO:0000256" key="3">
    <source>
        <dbReference type="ARBA" id="ARBA00022989"/>
    </source>
</evidence>
<dbReference type="Proteomes" id="UP001235939">
    <property type="component" value="Chromosome 12"/>
</dbReference>
<feature type="transmembrane region" description="Helical" evidence="5">
    <location>
        <begin position="399"/>
        <end position="418"/>
    </location>
</feature>
<evidence type="ECO:0000256" key="2">
    <source>
        <dbReference type="ARBA" id="ARBA00022692"/>
    </source>
</evidence>
<keyword evidence="3 5" id="KW-1133">Transmembrane helix</keyword>
<keyword evidence="8" id="KW-1185">Reference proteome</keyword>
<dbReference type="InterPro" id="IPR017981">
    <property type="entry name" value="GPCR_2-like_7TM"/>
</dbReference>
<dbReference type="Pfam" id="PF00002">
    <property type="entry name" value="7tm_2"/>
    <property type="match status" value="2"/>
</dbReference>